<organism evidence="4 5">
    <name type="scientific">Saccharothrix mutabilis subsp. mutabilis</name>
    <dbReference type="NCBI Taxonomy" id="66855"/>
    <lineage>
        <taxon>Bacteria</taxon>
        <taxon>Bacillati</taxon>
        <taxon>Actinomycetota</taxon>
        <taxon>Actinomycetes</taxon>
        <taxon>Pseudonocardiales</taxon>
        <taxon>Pseudonocardiaceae</taxon>
        <taxon>Saccharothrix</taxon>
    </lineage>
</organism>
<dbReference type="InterPro" id="IPR000030">
    <property type="entry name" value="PPE_dom"/>
</dbReference>
<protein>
    <recommendedName>
        <fullName evidence="3">PPE domain-containing protein</fullName>
    </recommendedName>
</protein>
<gene>
    <name evidence="4" type="ORF">GCM10010492_37340</name>
</gene>
<dbReference type="Pfam" id="PF00823">
    <property type="entry name" value="PPE"/>
    <property type="match status" value="1"/>
</dbReference>
<dbReference type="SUPFAM" id="SSF140459">
    <property type="entry name" value="PE/PPE dimer-like"/>
    <property type="match status" value="1"/>
</dbReference>
<dbReference type="Gene3D" id="1.20.1260.20">
    <property type="entry name" value="PPE superfamily"/>
    <property type="match status" value="1"/>
</dbReference>
<feature type="compositionally biased region" description="Basic and acidic residues" evidence="2">
    <location>
        <begin position="1"/>
        <end position="16"/>
    </location>
</feature>
<evidence type="ECO:0000256" key="1">
    <source>
        <dbReference type="ARBA" id="ARBA00010652"/>
    </source>
</evidence>
<accession>A0ABP3DKG2</accession>
<feature type="compositionally biased region" description="Basic residues" evidence="2">
    <location>
        <begin position="20"/>
        <end position="29"/>
    </location>
</feature>
<evidence type="ECO:0000256" key="2">
    <source>
        <dbReference type="SAM" id="MobiDB-lite"/>
    </source>
</evidence>
<evidence type="ECO:0000259" key="3">
    <source>
        <dbReference type="Pfam" id="PF00823"/>
    </source>
</evidence>
<dbReference type="EMBL" id="BAAABU010000007">
    <property type="protein sequence ID" value="GAA0234946.1"/>
    <property type="molecule type" value="Genomic_DNA"/>
</dbReference>
<reference evidence="5" key="1">
    <citation type="journal article" date="2019" name="Int. J. Syst. Evol. Microbiol.">
        <title>The Global Catalogue of Microorganisms (GCM) 10K type strain sequencing project: providing services to taxonomists for standard genome sequencing and annotation.</title>
        <authorList>
            <consortium name="The Broad Institute Genomics Platform"/>
            <consortium name="The Broad Institute Genome Sequencing Center for Infectious Disease"/>
            <person name="Wu L."/>
            <person name="Ma J."/>
        </authorList>
    </citation>
    <scope>NUCLEOTIDE SEQUENCE [LARGE SCALE GENOMIC DNA]</scope>
    <source>
        <strain evidence="5">JCM 3380</strain>
    </source>
</reference>
<sequence length="390" mass="40637">MTEQRKNRFHSDDHRPSARALRKARRVRRQKEANRLPEKFGDINWAVYTHRELWDMVKSADTGRMGKRAHDWQALAAEVDRATGDVQQLVQRLVVSWHGPSSVVAAESASRLTEWAADASRRAYGVGTGMTAYTSAVEEAARRMPEPVHPDAEKWFREGYDVTTLDGPEGAYFLRQLLDDHKPDKEEQQAAKARAVDVMVAYEHASRGVHEGLPTFDAPAPPGARIAAEQVPAEQTARPVFDPETPAPGRQDTTTVAAVTGPGGAAVTGPGGAVGYGPGGAAGYGSGGAAGYGSGGFGPGGAAAGGFGRGGGGFGPMGPGGAAGVLGGAPGVAAARGGVVGSAAGGAGYGMYPPLAPANREEDREHRNRYDDGLDLLDDLPPAFPPVLGE</sequence>
<evidence type="ECO:0000313" key="4">
    <source>
        <dbReference type="EMBL" id="GAA0234946.1"/>
    </source>
</evidence>
<dbReference type="RefSeq" id="WP_343935114.1">
    <property type="nucleotide sequence ID" value="NZ_BAAABU010000007.1"/>
</dbReference>
<name>A0ABP3DKG2_9PSEU</name>
<dbReference type="Proteomes" id="UP001500416">
    <property type="component" value="Unassembled WGS sequence"/>
</dbReference>
<feature type="compositionally biased region" description="Basic and acidic residues" evidence="2">
    <location>
        <begin position="359"/>
        <end position="372"/>
    </location>
</feature>
<feature type="region of interest" description="Disordered" evidence="2">
    <location>
        <begin position="1"/>
        <end position="33"/>
    </location>
</feature>
<proteinExistence type="inferred from homology"/>
<keyword evidence="5" id="KW-1185">Reference proteome</keyword>
<evidence type="ECO:0000313" key="5">
    <source>
        <dbReference type="Proteomes" id="UP001500416"/>
    </source>
</evidence>
<comment type="similarity">
    <text evidence="1">Belongs to the mycobacterial PPE family.</text>
</comment>
<dbReference type="InterPro" id="IPR038332">
    <property type="entry name" value="PPE_sf"/>
</dbReference>
<feature type="domain" description="PPE" evidence="3">
    <location>
        <begin position="56"/>
        <end position="148"/>
    </location>
</feature>
<comment type="caution">
    <text evidence="4">The sequence shown here is derived from an EMBL/GenBank/DDBJ whole genome shotgun (WGS) entry which is preliminary data.</text>
</comment>
<feature type="region of interest" description="Disordered" evidence="2">
    <location>
        <begin position="353"/>
        <end position="390"/>
    </location>
</feature>